<evidence type="ECO:0000256" key="5">
    <source>
        <dbReference type="ARBA" id="ARBA00022989"/>
    </source>
</evidence>
<dbReference type="GO" id="GO:0009897">
    <property type="term" value="C:external side of plasma membrane"/>
    <property type="evidence" value="ECO:0007669"/>
    <property type="project" value="TreeGrafter"/>
</dbReference>
<reference evidence="9" key="1">
    <citation type="journal article" date="2017" name="G3 (Bethesda)">
        <title>De Novo Genome and Transcriptome Assembly of the Canadian Beaver (Castor canadensis).</title>
        <authorList>
            <person name="Lok S."/>
            <person name="Paton T.A."/>
            <person name="Wang Z."/>
            <person name="Kaur G."/>
            <person name="Walker S."/>
            <person name="Yuen R.K."/>
            <person name="Sung W.W."/>
            <person name="Whitney J."/>
            <person name="Buchanan J.A."/>
            <person name="Trost B."/>
            <person name="Singh N."/>
            <person name="Apresto B."/>
            <person name="Chen N."/>
            <person name="Coole M."/>
            <person name="Dawson T.J."/>
            <person name="Ho K.Y."/>
            <person name="Hu Z."/>
            <person name="Pullenayegum S."/>
            <person name="Samler K."/>
            <person name="Shipstone A."/>
            <person name="Tsoi F."/>
            <person name="Wang T."/>
            <person name="Pereira S.L."/>
            <person name="Rostami P."/>
            <person name="Ryan C.A."/>
            <person name="Tong A.H."/>
            <person name="Ng K."/>
            <person name="Sundaravadanam Y."/>
            <person name="Simpson J.T."/>
            <person name="Lim B.K."/>
            <person name="Engstrom M.D."/>
            <person name="Dutton C.J."/>
            <person name="Kerr K.C."/>
            <person name="Franke M."/>
            <person name="Rapley W."/>
            <person name="Wintle R.F."/>
            <person name="Scherer S.W."/>
        </authorList>
    </citation>
    <scope>NUCLEOTIDE SEQUENCE</scope>
    <source>
        <strain evidence="9">Ward</strain>
        <tissue evidence="9">Leukocyte</tissue>
    </source>
</reference>
<dbReference type="CDD" id="cd03593">
    <property type="entry name" value="CLECT_NK_receptors_like"/>
    <property type="match status" value="1"/>
</dbReference>
<keyword evidence="2 7" id="KW-0812">Transmembrane</keyword>
<feature type="transmembrane region" description="Helical" evidence="7">
    <location>
        <begin position="44"/>
        <end position="69"/>
    </location>
</feature>
<dbReference type="InterPro" id="IPR001304">
    <property type="entry name" value="C-type_lectin-like"/>
</dbReference>
<evidence type="ECO:0000256" key="2">
    <source>
        <dbReference type="ARBA" id="ARBA00022692"/>
    </source>
</evidence>
<dbReference type="EMBL" id="GFFW01003547">
    <property type="protein sequence ID" value="JAV41241.1"/>
    <property type="molecule type" value="Transcribed_RNA"/>
</dbReference>
<protein>
    <submittedName>
        <fullName evidence="9">C-type lectin domain family 2 member E</fullName>
    </submittedName>
</protein>
<gene>
    <name evidence="9" type="primary">CLEC2E</name>
</gene>
<evidence type="ECO:0000256" key="6">
    <source>
        <dbReference type="ARBA" id="ARBA00023136"/>
    </source>
</evidence>
<dbReference type="SUPFAM" id="SSF56436">
    <property type="entry name" value="C-type lectin-like"/>
    <property type="match status" value="1"/>
</dbReference>
<dbReference type="Gene3D" id="3.10.100.10">
    <property type="entry name" value="Mannose-Binding Protein A, subunit A"/>
    <property type="match status" value="1"/>
</dbReference>
<evidence type="ECO:0000256" key="1">
    <source>
        <dbReference type="ARBA" id="ARBA00004401"/>
    </source>
</evidence>
<keyword evidence="4" id="KW-0735">Signal-anchor</keyword>
<dbReference type="PROSITE" id="PS50041">
    <property type="entry name" value="C_TYPE_LECTIN_2"/>
    <property type="match status" value="1"/>
</dbReference>
<name>A0A250YC83_CASCN</name>
<dbReference type="InterPro" id="IPR016187">
    <property type="entry name" value="CTDL_fold"/>
</dbReference>
<keyword evidence="5 7" id="KW-1133">Transmembrane helix</keyword>
<keyword evidence="6 7" id="KW-0472">Membrane</keyword>
<dbReference type="PANTHER" id="PTHR45710:SF35">
    <property type="entry name" value="C-TYPE LECTIN DOMAIN FAMILY 2 MEMBER D"/>
    <property type="match status" value="1"/>
</dbReference>
<evidence type="ECO:0000256" key="3">
    <source>
        <dbReference type="ARBA" id="ARBA00022734"/>
    </source>
</evidence>
<dbReference type="Pfam" id="PF00059">
    <property type="entry name" value="Lectin_C"/>
    <property type="match status" value="1"/>
</dbReference>
<evidence type="ECO:0000256" key="4">
    <source>
        <dbReference type="ARBA" id="ARBA00022968"/>
    </source>
</evidence>
<evidence type="ECO:0000259" key="8">
    <source>
        <dbReference type="PROSITE" id="PS50041"/>
    </source>
</evidence>
<sequence length="211" mass="23831">MSTPEASMEISKPDVTFLDGTKKRASAKDLQGKFLALISPVTPVKVYCCVLLIAFLLAHVIGLSVALLVRKTELVIKSSTYASCPRNWIGFGHKCFYFSEDTRNWTFSQTFCASLEANLAQFASMEELNFLKRYKGSSDHWVGLNRDSRHHTWKWADNTEYDALFAIRGSGQCAYLNENGISSASIFTDRKWICSKPCSYMEECQITLNSF</sequence>
<keyword evidence="3 9" id="KW-0430">Lectin</keyword>
<evidence type="ECO:0000256" key="7">
    <source>
        <dbReference type="SAM" id="Phobius"/>
    </source>
</evidence>
<evidence type="ECO:0000313" key="9">
    <source>
        <dbReference type="EMBL" id="JAV41241.1"/>
    </source>
</evidence>
<dbReference type="GO" id="GO:0046703">
    <property type="term" value="F:natural killer cell lectin-like receptor binding"/>
    <property type="evidence" value="ECO:0007669"/>
    <property type="project" value="TreeGrafter"/>
</dbReference>
<dbReference type="SMART" id="SM00034">
    <property type="entry name" value="CLECT"/>
    <property type="match status" value="1"/>
</dbReference>
<organism evidence="9">
    <name type="scientific">Castor canadensis</name>
    <name type="common">American beaver</name>
    <dbReference type="NCBI Taxonomy" id="51338"/>
    <lineage>
        <taxon>Eukaryota</taxon>
        <taxon>Metazoa</taxon>
        <taxon>Chordata</taxon>
        <taxon>Craniata</taxon>
        <taxon>Vertebrata</taxon>
        <taxon>Euteleostomi</taxon>
        <taxon>Mammalia</taxon>
        <taxon>Eutheria</taxon>
        <taxon>Euarchontoglires</taxon>
        <taxon>Glires</taxon>
        <taxon>Rodentia</taxon>
        <taxon>Castorimorpha</taxon>
        <taxon>Castoridae</taxon>
        <taxon>Castor</taxon>
    </lineage>
</organism>
<dbReference type="GO" id="GO:0030246">
    <property type="term" value="F:carbohydrate binding"/>
    <property type="evidence" value="ECO:0007669"/>
    <property type="project" value="UniProtKB-KW"/>
</dbReference>
<dbReference type="InterPro" id="IPR050828">
    <property type="entry name" value="C-type_lectin/matrix_domain"/>
</dbReference>
<dbReference type="InterPro" id="IPR016186">
    <property type="entry name" value="C-type_lectin-like/link_sf"/>
</dbReference>
<accession>A0A250YC83</accession>
<dbReference type="AlphaFoldDB" id="A0A250YC83"/>
<proteinExistence type="predicted"/>
<feature type="domain" description="C-type lectin" evidence="8">
    <location>
        <begin position="91"/>
        <end position="195"/>
    </location>
</feature>
<dbReference type="PANTHER" id="PTHR45710">
    <property type="entry name" value="C-TYPE LECTIN DOMAIN-CONTAINING PROTEIN 180"/>
    <property type="match status" value="1"/>
</dbReference>
<dbReference type="InterPro" id="IPR033992">
    <property type="entry name" value="NKR-like_CTLD"/>
</dbReference>
<comment type="subcellular location">
    <subcellularLocation>
        <location evidence="1">Cell membrane</location>
        <topology evidence="1">Single-pass type II membrane protein</topology>
    </subcellularLocation>
</comment>